<dbReference type="Proteomes" id="UP001165367">
    <property type="component" value="Unassembled WGS sequence"/>
</dbReference>
<feature type="domain" description="VOC" evidence="1">
    <location>
        <begin position="4"/>
        <end position="114"/>
    </location>
</feature>
<dbReference type="EMBL" id="JAKLTR010000001">
    <property type="protein sequence ID" value="MCG2613006.1"/>
    <property type="molecule type" value="Genomic_DNA"/>
</dbReference>
<comment type="caution">
    <text evidence="2">The sequence shown here is derived from an EMBL/GenBank/DDBJ whole genome shotgun (WGS) entry which is preliminary data.</text>
</comment>
<dbReference type="Gene3D" id="3.10.180.10">
    <property type="entry name" value="2,3-Dihydroxybiphenyl 1,2-Dioxygenase, domain 1"/>
    <property type="match status" value="1"/>
</dbReference>
<dbReference type="InterPro" id="IPR004360">
    <property type="entry name" value="Glyas_Fos-R_dOase_dom"/>
</dbReference>
<sequence length="115" mass="12891">MFKKLRTVIYHVKDLEGAKQWYTKATGINPYFSEIFYVGFDINGFELGLDPDMSNVEQGNHTVSYWDVDDVSKEIEHLLSIGAKLVQDKTNVGGNINVGIVEDPFGNHLGLIEGE</sequence>
<keyword evidence="3" id="KW-1185">Reference proteome</keyword>
<dbReference type="Pfam" id="PF00903">
    <property type="entry name" value="Glyoxalase"/>
    <property type="match status" value="1"/>
</dbReference>
<name>A0ABS9KL17_9BACT</name>
<proteinExistence type="predicted"/>
<evidence type="ECO:0000259" key="1">
    <source>
        <dbReference type="PROSITE" id="PS51819"/>
    </source>
</evidence>
<accession>A0ABS9KL17</accession>
<gene>
    <name evidence="2" type="ORF">LZZ85_01905</name>
</gene>
<evidence type="ECO:0000313" key="3">
    <source>
        <dbReference type="Proteomes" id="UP001165367"/>
    </source>
</evidence>
<dbReference type="SUPFAM" id="SSF54593">
    <property type="entry name" value="Glyoxalase/Bleomycin resistance protein/Dihydroxybiphenyl dioxygenase"/>
    <property type="match status" value="1"/>
</dbReference>
<protein>
    <submittedName>
        <fullName evidence="2">VOC family protein</fullName>
    </submittedName>
</protein>
<dbReference type="InterPro" id="IPR037523">
    <property type="entry name" value="VOC_core"/>
</dbReference>
<evidence type="ECO:0000313" key="2">
    <source>
        <dbReference type="EMBL" id="MCG2613006.1"/>
    </source>
</evidence>
<dbReference type="PROSITE" id="PS51819">
    <property type="entry name" value="VOC"/>
    <property type="match status" value="1"/>
</dbReference>
<dbReference type="InterPro" id="IPR029068">
    <property type="entry name" value="Glyas_Bleomycin-R_OHBP_Dase"/>
</dbReference>
<reference evidence="2" key="1">
    <citation type="submission" date="2022-01" db="EMBL/GenBank/DDBJ databases">
        <authorList>
            <person name="Jo J.-H."/>
            <person name="Im W.-T."/>
        </authorList>
    </citation>
    <scope>NUCLEOTIDE SEQUENCE</scope>
    <source>
        <strain evidence="2">NA20</strain>
    </source>
</reference>
<dbReference type="RefSeq" id="WP_237868231.1">
    <property type="nucleotide sequence ID" value="NZ_JAKLTR010000001.1"/>
</dbReference>
<organism evidence="2 3">
    <name type="scientific">Terrimonas ginsenosidimutans</name>
    <dbReference type="NCBI Taxonomy" id="2908004"/>
    <lineage>
        <taxon>Bacteria</taxon>
        <taxon>Pseudomonadati</taxon>
        <taxon>Bacteroidota</taxon>
        <taxon>Chitinophagia</taxon>
        <taxon>Chitinophagales</taxon>
        <taxon>Chitinophagaceae</taxon>
        <taxon>Terrimonas</taxon>
    </lineage>
</organism>